<reference evidence="2 3" key="1">
    <citation type="journal article" date="2017" name="Gigascience">
        <title>Draft genome of the honey bee ectoparasitic mite, Tropilaelaps mercedesae, is shaped by the parasitic life history.</title>
        <authorList>
            <person name="Dong X."/>
            <person name="Armstrong S.D."/>
            <person name="Xia D."/>
            <person name="Makepeace B.L."/>
            <person name="Darby A.C."/>
            <person name="Kadowaki T."/>
        </authorList>
    </citation>
    <scope>NUCLEOTIDE SEQUENCE [LARGE SCALE GENOMIC DNA]</scope>
    <source>
        <strain evidence="2">Wuxi-XJTLU</strain>
    </source>
</reference>
<organism evidence="2 3">
    <name type="scientific">Tropilaelaps mercedesae</name>
    <dbReference type="NCBI Taxonomy" id="418985"/>
    <lineage>
        <taxon>Eukaryota</taxon>
        <taxon>Metazoa</taxon>
        <taxon>Ecdysozoa</taxon>
        <taxon>Arthropoda</taxon>
        <taxon>Chelicerata</taxon>
        <taxon>Arachnida</taxon>
        <taxon>Acari</taxon>
        <taxon>Parasitiformes</taxon>
        <taxon>Mesostigmata</taxon>
        <taxon>Gamasina</taxon>
        <taxon>Dermanyssoidea</taxon>
        <taxon>Laelapidae</taxon>
        <taxon>Tropilaelaps</taxon>
    </lineage>
</organism>
<sequence length="159" mass="16978">MRVFIVLAAFAFVSANLLKSAGLRRCISLAGGLLITDLTTNILNAVTSVLAPEEGSDVKESLNNSVTNLIDILKKNVAIITEAQINCTGRFIITRPICRAVAIGRTHFALAKDVTFWGMSVIKGTAQTVILAFRLSEAIVSSISVSMGTYAKTVAQCFI</sequence>
<dbReference type="AlphaFoldDB" id="A0A1V9XLL5"/>
<evidence type="ECO:0000256" key="1">
    <source>
        <dbReference type="SAM" id="SignalP"/>
    </source>
</evidence>
<evidence type="ECO:0000313" key="3">
    <source>
        <dbReference type="Proteomes" id="UP000192247"/>
    </source>
</evidence>
<evidence type="ECO:0000313" key="2">
    <source>
        <dbReference type="EMBL" id="OQR74283.1"/>
    </source>
</evidence>
<keyword evidence="1" id="KW-0732">Signal</keyword>
<dbReference type="Proteomes" id="UP000192247">
    <property type="component" value="Unassembled WGS sequence"/>
</dbReference>
<feature type="chain" id="PRO_5012641839" evidence="1">
    <location>
        <begin position="16"/>
        <end position="159"/>
    </location>
</feature>
<accession>A0A1V9XLL5</accession>
<keyword evidence="3" id="KW-1185">Reference proteome</keyword>
<name>A0A1V9XLL5_9ACAR</name>
<feature type="signal peptide" evidence="1">
    <location>
        <begin position="1"/>
        <end position="15"/>
    </location>
</feature>
<dbReference type="InParanoid" id="A0A1V9XLL5"/>
<comment type="caution">
    <text evidence="2">The sequence shown here is derived from an EMBL/GenBank/DDBJ whole genome shotgun (WGS) entry which is preliminary data.</text>
</comment>
<protein>
    <submittedName>
        <fullName evidence="2">Uncharacterized protein</fullName>
    </submittedName>
</protein>
<dbReference type="EMBL" id="MNPL01008312">
    <property type="protein sequence ID" value="OQR74283.1"/>
    <property type="molecule type" value="Genomic_DNA"/>
</dbReference>
<proteinExistence type="predicted"/>
<gene>
    <name evidence="2" type="ORF">BIW11_09181</name>
</gene>